<dbReference type="Pfam" id="PF25293">
    <property type="entry name" value="Beta-prop_EMC1_N"/>
    <property type="match status" value="1"/>
</dbReference>
<dbReference type="InterPro" id="IPR032675">
    <property type="entry name" value="LRR_dom_sf"/>
</dbReference>
<dbReference type="InterPro" id="IPR026895">
    <property type="entry name" value="EMC1"/>
</dbReference>
<dbReference type="Proteomes" id="UP001303115">
    <property type="component" value="Unassembled WGS sequence"/>
</dbReference>
<feature type="compositionally biased region" description="Basic residues" evidence="11">
    <location>
        <begin position="92"/>
        <end position="101"/>
    </location>
</feature>
<comment type="subunit">
    <text evidence="3">Component of the ER membrane protein complex (EMC).</text>
</comment>
<dbReference type="GO" id="GO:0072546">
    <property type="term" value="C:EMC complex"/>
    <property type="evidence" value="ECO:0007669"/>
    <property type="project" value="InterPro"/>
</dbReference>
<keyword evidence="8 12" id="KW-1133">Transmembrane helix</keyword>
<feature type="region of interest" description="Disordered" evidence="11">
    <location>
        <begin position="390"/>
        <end position="409"/>
    </location>
</feature>
<comment type="subcellular location">
    <subcellularLocation>
        <location evidence="1">Endoplasmic reticulum membrane</location>
        <topology evidence="1">Single-pass type I membrane protein</topology>
    </subcellularLocation>
</comment>
<feature type="domain" description="EMC1 first beta-propeller" evidence="14">
    <location>
        <begin position="548"/>
        <end position="958"/>
    </location>
</feature>
<evidence type="ECO:0000313" key="16">
    <source>
        <dbReference type="Proteomes" id="UP001303115"/>
    </source>
</evidence>
<keyword evidence="5 12" id="KW-0812">Transmembrane</keyword>
<feature type="region of interest" description="Disordered" evidence="11">
    <location>
        <begin position="495"/>
        <end position="517"/>
    </location>
</feature>
<feature type="region of interest" description="Disordered" evidence="11">
    <location>
        <begin position="1314"/>
        <end position="1333"/>
    </location>
</feature>
<keyword evidence="9 12" id="KW-0472">Membrane</keyword>
<gene>
    <name evidence="15" type="ORF">C8A01DRAFT_44943</name>
</gene>
<name>A0AAN6STG8_9PEZI</name>
<evidence type="ECO:0000256" key="3">
    <source>
        <dbReference type="ARBA" id="ARBA00011276"/>
    </source>
</evidence>
<comment type="caution">
    <text evidence="15">The sequence shown here is derived from an EMBL/GenBank/DDBJ whole genome shotgun (WGS) entry which is preliminary data.</text>
</comment>
<dbReference type="SUPFAM" id="SSF50998">
    <property type="entry name" value="Quinoprotein alcohol dehydrogenase-like"/>
    <property type="match status" value="1"/>
</dbReference>
<evidence type="ECO:0000256" key="2">
    <source>
        <dbReference type="ARBA" id="ARBA00007904"/>
    </source>
</evidence>
<keyword evidence="16" id="KW-1185">Reference proteome</keyword>
<feature type="compositionally biased region" description="Low complexity" evidence="11">
    <location>
        <begin position="26"/>
        <end position="46"/>
    </location>
</feature>
<comment type="similarity">
    <text evidence="2">Belongs to the EMC1 family.</text>
</comment>
<evidence type="ECO:0000259" key="13">
    <source>
        <dbReference type="Pfam" id="PF07774"/>
    </source>
</evidence>
<organism evidence="15 16">
    <name type="scientific">Parachaetomium inaequale</name>
    <dbReference type="NCBI Taxonomy" id="2588326"/>
    <lineage>
        <taxon>Eukaryota</taxon>
        <taxon>Fungi</taxon>
        <taxon>Dikarya</taxon>
        <taxon>Ascomycota</taxon>
        <taxon>Pezizomycotina</taxon>
        <taxon>Sordariomycetes</taxon>
        <taxon>Sordariomycetidae</taxon>
        <taxon>Sordariales</taxon>
        <taxon>Chaetomiaceae</taxon>
        <taxon>Parachaetomium</taxon>
    </lineage>
</organism>
<dbReference type="Pfam" id="PF07774">
    <property type="entry name" value="EMC1_C"/>
    <property type="match status" value="1"/>
</dbReference>
<evidence type="ECO:0000256" key="9">
    <source>
        <dbReference type="ARBA" id="ARBA00023136"/>
    </source>
</evidence>
<keyword evidence="6" id="KW-0732">Signal</keyword>
<evidence type="ECO:0000256" key="12">
    <source>
        <dbReference type="SAM" id="Phobius"/>
    </source>
</evidence>
<evidence type="ECO:0000256" key="5">
    <source>
        <dbReference type="ARBA" id="ARBA00022692"/>
    </source>
</evidence>
<dbReference type="GO" id="GO:0034975">
    <property type="term" value="P:protein folding in endoplasmic reticulum"/>
    <property type="evidence" value="ECO:0007669"/>
    <property type="project" value="TreeGrafter"/>
</dbReference>
<accession>A0AAN6STG8</accession>
<evidence type="ECO:0000313" key="15">
    <source>
        <dbReference type="EMBL" id="KAK4041962.1"/>
    </source>
</evidence>
<dbReference type="SUPFAM" id="SSF52075">
    <property type="entry name" value="Outer arm dynein light chain 1"/>
    <property type="match status" value="1"/>
</dbReference>
<protein>
    <recommendedName>
        <fullName evidence="4">ER membrane protein complex subunit 1</fullName>
    </recommendedName>
</protein>
<proteinExistence type="inferred from homology"/>
<feature type="compositionally biased region" description="Low complexity" evidence="11">
    <location>
        <begin position="391"/>
        <end position="409"/>
    </location>
</feature>
<evidence type="ECO:0000256" key="6">
    <source>
        <dbReference type="ARBA" id="ARBA00022729"/>
    </source>
</evidence>
<dbReference type="InterPro" id="IPR058545">
    <property type="entry name" value="Beta-prop_EMC1_1st"/>
</dbReference>
<keyword evidence="7" id="KW-0256">Endoplasmic reticulum</keyword>
<evidence type="ECO:0000259" key="14">
    <source>
        <dbReference type="Pfam" id="PF25293"/>
    </source>
</evidence>
<evidence type="ECO:0000256" key="11">
    <source>
        <dbReference type="SAM" id="MobiDB-lite"/>
    </source>
</evidence>
<dbReference type="InterPro" id="IPR011047">
    <property type="entry name" value="Quinoprotein_ADH-like_sf"/>
</dbReference>
<feature type="compositionally biased region" description="Polar residues" evidence="11">
    <location>
        <begin position="71"/>
        <end position="80"/>
    </location>
</feature>
<dbReference type="InterPro" id="IPR011678">
    <property type="entry name" value="EMC1_C"/>
</dbReference>
<dbReference type="Gene3D" id="3.80.10.10">
    <property type="entry name" value="Ribonuclease Inhibitor"/>
    <property type="match status" value="1"/>
</dbReference>
<dbReference type="PANTHER" id="PTHR21573:SF0">
    <property type="entry name" value="ER MEMBRANE PROTEIN COMPLEX SUBUNIT 1"/>
    <property type="match status" value="1"/>
</dbReference>
<feature type="region of interest" description="Disordered" evidence="11">
    <location>
        <begin position="1"/>
        <end position="111"/>
    </location>
</feature>
<reference evidence="16" key="1">
    <citation type="journal article" date="2023" name="Mol. Phylogenet. Evol.">
        <title>Genome-scale phylogeny and comparative genomics of the fungal order Sordariales.</title>
        <authorList>
            <person name="Hensen N."/>
            <person name="Bonometti L."/>
            <person name="Westerberg I."/>
            <person name="Brannstrom I.O."/>
            <person name="Guillou S."/>
            <person name="Cros-Aarteil S."/>
            <person name="Calhoun S."/>
            <person name="Haridas S."/>
            <person name="Kuo A."/>
            <person name="Mondo S."/>
            <person name="Pangilinan J."/>
            <person name="Riley R."/>
            <person name="LaButti K."/>
            <person name="Andreopoulos B."/>
            <person name="Lipzen A."/>
            <person name="Chen C."/>
            <person name="Yan M."/>
            <person name="Daum C."/>
            <person name="Ng V."/>
            <person name="Clum A."/>
            <person name="Steindorff A."/>
            <person name="Ohm R.A."/>
            <person name="Martin F."/>
            <person name="Silar P."/>
            <person name="Natvig D.O."/>
            <person name="Lalanne C."/>
            <person name="Gautier V."/>
            <person name="Ament-Velasquez S.L."/>
            <person name="Kruys A."/>
            <person name="Hutchinson M.I."/>
            <person name="Powell A.J."/>
            <person name="Barry K."/>
            <person name="Miller A.N."/>
            <person name="Grigoriev I.V."/>
            <person name="Debuchy R."/>
            <person name="Gladieux P."/>
            <person name="Hiltunen Thoren M."/>
            <person name="Johannesson H."/>
        </authorList>
    </citation>
    <scope>NUCLEOTIDE SEQUENCE [LARGE SCALE GENOMIC DNA]</scope>
    <source>
        <strain evidence="16">CBS 284.82</strain>
    </source>
</reference>
<feature type="transmembrane region" description="Helical" evidence="12">
    <location>
        <begin position="1478"/>
        <end position="1498"/>
    </location>
</feature>
<evidence type="ECO:0000256" key="10">
    <source>
        <dbReference type="ARBA" id="ARBA00023180"/>
    </source>
</evidence>
<evidence type="ECO:0000256" key="7">
    <source>
        <dbReference type="ARBA" id="ARBA00022824"/>
    </source>
</evidence>
<evidence type="ECO:0000256" key="4">
    <source>
        <dbReference type="ARBA" id="ARBA00020824"/>
    </source>
</evidence>
<dbReference type="EMBL" id="MU854348">
    <property type="protein sequence ID" value="KAK4041962.1"/>
    <property type="molecule type" value="Genomic_DNA"/>
</dbReference>
<feature type="domain" description="ER membrane protein complex subunit 1 C-terminal" evidence="13">
    <location>
        <begin position="1275"/>
        <end position="1507"/>
    </location>
</feature>
<dbReference type="InterPro" id="IPR011044">
    <property type="entry name" value="Quino_amine_DH_bsu"/>
</dbReference>
<evidence type="ECO:0000256" key="8">
    <source>
        <dbReference type="ARBA" id="ARBA00022989"/>
    </source>
</evidence>
<evidence type="ECO:0000256" key="1">
    <source>
        <dbReference type="ARBA" id="ARBA00004115"/>
    </source>
</evidence>
<dbReference type="PANTHER" id="PTHR21573">
    <property type="entry name" value="ER MEMBRANE PROTEIN COMPLEX SUBUNIT 1"/>
    <property type="match status" value="1"/>
</dbReference>
<dbReference type="SUPFAM" id="SSF50969">
    <property type="entry name" value="YVTN repeat-like/Quinoprotein amine dehydrogenase"/>
    <property type="match status" value="1"/>
</dbReference>
<keyword evidence="10" id="KW-0325">Glycoprotein</keyword>
<sequence>MADEFAEEPTLPPLPPSLPLDKRKLSPNSTSHFTPSSASSDPAFFSSDDDPAVDNYENHTRRKRRYVGSWFDQQPASSDSAVGEETRPRYPPPRRNRPPRPQKREFRRQLDSGVWMGTEGSITDTDDCFDLEPAAPRFPVTSSRARVIMPPSPVRARPSPEEQAVDNAINFCVEHGTEQVDLSNLRLEHISDGHFHRMSAITPIPNVARDVAFEPRDPRIQLFLANNRLRALPVALFTVEYLTVLSLRANSLATLPPAIAKLTNLESLNIAQNFIRFLPGELLSLLSHGSKLKTFTCEPNRFWKPATGAAVAATRQRGVEYDRQTYLSRPAVTAEAWAGVTTRLHSRTPVHFVDTTLSSRSRFAIPSPSSQGDTQEVSLELEPLTSLAVPNASARMRTTTTTTKSTNAAKGPKSLFELALAACATADQADQILSWLRDEAHGYPTHLAPMVERAVRIHREGGVSCAVCGRATLMPLAQWVEFRRIGRTTVTVDAEGRAEERTNTPKPHPPTRVGRTDRPTIKMRTTTTARHLLTALLSLTTTLPTAGAVFRDEVGHIDYHHLLLGLPQRESTFFHRPRRDDRASLLYTLSDVGVVGAVNPGSGEVVWRQFLGGVQHGDNGAAEAGFMRAGEGEGWVVSAYGGAVHAWDAVSGRNKFWVGFGGGVVRDLEVMEMTESGAGRKDVLVLFEGEERGETVLRRLSAEDGSVVWEFKEVTRDVPLQVSTNVEKVFVVSLKGAAGAYNLKVSVLDTVTGRKLDEMVIGTKADVHGKEDVILVGANSAAPIVAWTDDARKTLWVNVLGTKTRQEFPLPADTVEVEIHAPHLVQSDPHFLVHSRTATGHRGEVFHVDLKTNAVSKAYSLPLLPGPGSFSTSSSGANVYFTRITEDEVILLSSQSHGVLGRWPLKTGDSKATAIHAVSEVIKKTGSEDTYAVRAAAVTDADDWVLIRNGEAAWTRHEGMTGGVAATFAEVPESEDLARSLEAEAHSNPLQAYIHRVKRHINDLQYLPAWIDDLPVRFMSSIRGKDAPSTGKLVRDSFGFHKLAILATKRGMLYGLDVANNGRLVWNKRAFKIQKGSKWDVKGIQAQDSTGQVTILGSNNDFVVLKGDTGEIIEAKGPSPEATTQGTALVDTYSGKQLIRIGRDGKIGDLHVYKAPRQTVVTRGSEGELKGVVFVANGTSSYESTSWTFSPPQGQRIVNIATRPAHDAVASIGRVLGDRTVKYKYLNPNTLVVAAVNDSAGTLTVYLLDTVSGQILSSSKHDGIDLTKPIECAMAENWFVCTYFGQYTLRDNAAQSLKGYQILVSDLYESDEANDRGPLGDADSFSSVGPIDDPTAGGGAIRPSVVSQAYVLSAPISALQVTQTRQGITSRQVLAYLPESHGIVGIPRVVLEPRRPVGRDPTPAEAEEGLIRYHPAIEVDPKSVITHERDVLGVEEIITAPAIVESTSLVFAYGVDVFGTRVAPSFLFDILGKGFNKAALVGTVLALLAGVVMLAPVVRKKQINLRWQAPM</sequence>